<comment type="similarity">
    <text evidence="1">Belongs to the RuBisCO activase family.</text>
</comment>
<evidence type="ECO:0000313" key="3">
    <source>
        <dbReference type="EMBL" id="KAB2813203.1"/>
    </source>
</evidence>
<dbReference type="Gene3D" id="3.40.50.300">
    <property type="entry name" value="P-loop containing nucleotide triphosphate hydrolases"/>
    <property type="match status" value="1"/>
</dbReference>
<evidence type="ECO:0000256" key="1">
    <source>
        <dbReference type="ARBA" id="ARBA00025781"/>
    </source>
</evidence>
<gene>
    <name evidence="3" type="ORF">F9L07_16130</name>
</gene>
<dbReference type="GO" id="GO:0005524">
    <property type="term" value="F:ATP binding"/>
    <property type="evidence" value="ECO:0007669"/>
    <property type="project" value="InterPro"/>
</dbReference>
<dbReference type="PANTHER" id="PTHR32429:SF11">
    <property type="entry name" value="RIBULOSE BISPHOSPHATE CARBOXYLASE_OXYGENASE ACTIVASE, CHLOROPLASTIC"/>
    <property type="match status" value="1"/>
</dbReference>
<dbReference type="InterPro" id="IPR003959">
    <property type="entry name" value="ATPase_AAA_core"/>
</dbReference>
<evidence type="ECO:0000313" key="4">
    <source>
        <dbReference type="Proteomes" id="UP000449906"/>
    </source>
</evidence>
<dbReference type="InterPro" id="IPR027417">
    <property type="entry name" value="P-loop_NTPase"/>
</dbReference>
<proteinExistence type="inferred from homology"/>
<comment type="caution">
    <text evidence="3">The sequence shown here is derived from an EMBL/GenBank/DDBJ whole genome shotgun (WGS) entry which is preliminary data.</text>
</comment>
<feature type="domain" description="ATPase AAA-type core" evidence="2">
    <location>
        <begin position="36"/>
        <end position="173"/>
    </location>
</feature>
<sequence length="275" mass="29662">MAVISERLARAVRVHIYRNYAVGGLGPTPLILGIDGPPGEGKTYSVQAVAEQEAGIRTFHVSGGQLESPHAGRPAELLRDTYREAGDAVLQGLAVAAVVVVDDVDTGIGDWGDLVQYTVNRQTVVGELMHLCDFPEVVAGRPSPRVPIIVTGNDFSRLYGPLIRSGRFRRMTWRPNFEEKRDIVAGFYPSSVAGAAGDLVALFPERPVAFFADVLSAALDELVWPAIQERGLAAVLDAARAGSHPVVHGRLTFRLLAEVAADLANQRVESHLEVR</sequence>
<dbReference type="Pfam" id="PF00004">
    <property type="entry name" value="AAA"/>
    <property type="match status" value="1"/>
</dbReference>
<dbReference type="InterPro" id="IPR044960">
    <property type="entry name" value="RCA-like"/>
</dbReference>
<reference evidence="3 4" key="1">
    <citation type="submission" date="2019-09" db="EMBL/GenBank/DDBJ databases">
        <title>Pimelobacter sp. isolated from Paulinella.</title>
        <authorList>
            <person name="Jeong S.E."/>
        </authorList>
    </citation>
    <scope>NUCLEOTIDE SEQUENCE [LARGE SCALE GENOMIC DNA]</scope>
    <source>
        <strain evidence="3 4">Pch-N</strain>
    </source>
</reference>
<evidence type="ECO:0000259" key="2">
    <source>
        <dbReference type="Pfam" id="PF00004"/>
    </source>
</evidence>
<dbReference type="AlphaFoldDB" id="A0A7J5E4W1"/>
<name>A0A7J5E4W1_NOCSI</name>
<dbReference type="RefSeq" id="WP_151580500.1">
    <property type="nucleotide sequence ID" value="NZ_WBVM01000001.1"/>
</dbReference>
<dbReference type="Proteomes" id="UP000449906">
    <property type="component" value="Unassembled WGS sequence"/>
</dbReference>
<dbReference type="PANTHER" id="PTHR32429">
    <property type="match status" value="1"/>
</dbReference>
<dbReference type="EMBL" id="WBVM01000001">
    <property type="protein sequence ID" value="KAB2813203.1"/>
    <property type="molecule type" value="Genomic_DNA"/>
</dbReference>
<organism evidence="3 4">
    <name type="scientific">Nocardioides simplex</name>
    <name type="common">Arthrobacter simplex</name>
    <dbReference type="NCBI Taxonomy" id="2045"/>
    <lineage>
        <taxon>Bacteria</taxon>
        <taxon>Bacillati</taxon>
        <taxon>Actinomycetota</taxon>
        <taxon>Actinomycetes</taxon>
        <taxon>Propionibacteriales</taxon>
        <taxon>Nocardioidaceae</taxon>
        <taxon>Pimelobacter</taxon>
    </lineage>
</organism>
<protein>
    <submittedName>
        <fullName evidence="3">AAA family ATPase</fullName>
    </submittedName>
</protein>
<dbReference type="GO" id="GO:0016887">
    <property type="term" value="F:ATP hydrolysis activity"/>
    <property type="evidence" value="ECO:0007669"/>
    <property type="project" value="InterPro"/>
</dbReference>
<dbReference type="SUPFAM" id="SSF52540">
    <property type="entry name" value="P-loop containing nucleoside triphosphate hydrolases"/>
    <property type="match status" value="1"/>
</dbReference>
<accession>A0A7J5E4W1</accession>